<accession>A0A0S3AN57</accession>
<gene>
    <name evidence="1" type="ORF">C8R28_10584</name>
    <name evidence="2" type="ORF">SAMN05216406_1742</name>
    <name evidence="3" type="ORF">SAMN06297164_2125</name>
</gene>
<evidence type="ECO:0000313" key="2">
    <source>
        <dbReference type="EMBL" id="SDU36781.1"/>
    </source>
</evidence>
<dbReference type="Proteomes" id="UP000244110">
    <property type="component" value="Unassembled WGS sequence"/>
</dbReference>
<reference evidence="3 5" key="3">
    <citation type="submission" date="2017-09" db="EMBL/GenBank/DDBJ databases">
        <authorList>
            <person name="Ehlers B."/>
            <person name="Leendertz F.H."/>
        </authorList>
    </citation>
    <scope>NUCLEOTIDE SEQUENCE [LARGE SCALE GENOMIC DNA]</scope>
    <source>
        <strain evidence="3 5">Nm42</strain>
    </source>
</reference>
<dbReference type="Proteomes" id="UP000219335">
    <property type="component" value="Unassembled WGS sequence"/>
</dbReference>
<evidence type="ECO:0000313" key="1">
    <source>
        <dbReference type="EMBL" id="PTQ79040.1"/>
    </source>
</evidence>
<evidence type="ECO:0000313" key="3">
    <source>
        <dbReference type="EMBL" id="SOD19156.1"/>
    </source>
</evidence>
<sequence length="66" mass="7271">MLTIAVIEKSPTIGETKTISSQTCSGIIRNKINDEEGMKQLLEESPAIENSYIQKPGDCKKYAAVR</sequence>
<dbReference type="KEGG" id="nur:ATY38_14670"/>
<evidence type="ECO:0000313" key="5">
    <source>
        <dbReference type="Proteomes" id="UP000219335"/>
    </source>
</evidence>
<dbReference type="Proteomes" id="UP000182882">
    <property type="component" value="Unassembled WGS sequence"/>
</dbReference>
<name>A0A0S3AN57_9PROT</name>
<dbReference type="EMBL" id="OCMU01000001">
    <property type="protein sequence ID" value="SOD19156.1"/>
    <property type="molecule type" value="Genomic_DNA"/>
</dbReference>
<keyword evidence="4" id="KW-1185">Reference proteome</keyword>
<dbReference type="AlphaFoldDB" id="A0A0S3AN57"/>
<reference evidence="2" key="2">
    <citation type="submission" date="2016-10" db="EMBL/GenBank/DDBJ databases">
        <authorList>
            <person name="de Groot N.N."/>
        </authorList>
    </citation>
    <scope>NUCLEOTIDE SEQUENCE [LARGE SCALE GENOMIC DNA]</scope>
    <source>
        <strain evidence="2">Nm10</strain>
    </source>
</reference>
<evidence type="ECO:0000313" key="4">
    <source>
        <dbReference type="Proteomes" id="UP000182882"/>
    </source>
</evidence>
<protein>
    <submittedName>
        <fullName evidence="1">Uncharacterized protein</fullName>
    </submittedName>
</protein>
<reference evidence="1 6" key="4">
    <citation type="submission" date="2018-04" db="EMBL/GenBank/DDBJ databases">
        <title>Active sludge and wastewater microbial communities from Klosterneuburg, Austria.</title>
        <authorList>
            <person name="Wagner M."/>
        </authorList>
    </citation>
    <scope>NUCLEOTIDE SEQUENCE [LARGE SCALE GENOMIC DNA]</scope>
    <source>
        <strain evidence="1 6">Nm4</strain>
    </source>
</reference>
<dbReference type="EMBL" id="QAOL01000058">
    <property type="protein sequence ID" value="PTQ79040.1"/>
    <property type="molecule type" value="Genomic_DNA"/>
</dbReference>
<dbReference type="RefSeq" id="WP_062559945.1">
    <property type="nucleotide sequence ID" value="NZ_CP013341.1"/>
</dbReference>
<evidence type="ECO:0000313" key="6">
    <source>
        <dbReference type="Proteomes" id="UP000244110"/>
    </source>
</evidence>
<dbReference type="EMBL" id="FNLN01000074">
    <property type="protein sequence ID" value="SDU36781.1"/>
    <property type="molecule type" value="Genomic_DNA"/>
</dbReference>
<reference evidence="4" key="1">
    <citation type="submission" date="2016-10" db="EMBL/GenBank/DDBJ databases">
        <authorList>
            <person name="Varghese N."/>
            <person name="Submissions S."/>
        </authorList>
    </citation>
    <scope>NUCLEOTIDE SEQUENCE [LARGE SCALE GENOMIC DNA]</scope>
    <source>
        <strain evidence="4">Nm10</strain>
    </source>
</reference>
<organism evidence="1 6">
    <name type="scientific">Nitrosomonas ureae</name>
    <dbReference type="NCBI Taxonomy" id="44577"/>
    <lineage>
        <taxon>Bacteria</taxon>
        <taxon>Pseudomonadati</taxon>
        <taxon>Pseudomonadota</taxon>
        <taxon>Betaproteobacteria</taxon>
        <taxon>Nitrosomonadales</taxon>
        <taxon>Nitrosomonadaceae</taxon>
        <taxon>Nitrosomonas</taxon>
    </lineage>
</organism>
<proteinExistence type="predicted"/>